<name>A0A3A5M668_9MICC</name>
<protein>
    <submittedName>
        <fullName evidence="6">ANTAR domain-containing protein</fullName>
    </submittedName>
</protein>
<keyword evidence="2" id="KW-0418">Kinase</keyword>
<evidence type="ECO:0000256" key="4">
    <source>
        <dbReference type="ARBA" id="ARBA00023163"/>
    </source>
</evidence>
<dbReference type="Gene3D" id="3.30.450.40">
    <property type="match status" value="1"/>
</dbReference>
<proteinExistence type="predicted"/>
<evidence type="ECO:0000256" key="3">
    <source>
        <dbReference type="ARBA" id="ARBA00023015"/>
    </source>
</evidence>
<dbReference type="InterPro" id="IPR003018">
    <property type="entry name" value="GAF"/>
</dbReference>
<keyword evidence="7" id="KW-1185">Reference proteome</keyword>
<accession>A0A3A5M668</accession>
<organism evidence="6 7">
    <name type="scientific">Arthrobacter cheniae</name>
    <dbReference type="NCBI Taxonomy" id="1258888"/>
    <lineage>
        <taxon>Bacteria</taxon>
        <taxon>Bacillati</taxon>
        <taxon>Actinomycetota</taxon>
        <taxon>Actinomycetes</taxon>
        <taxon>Micrococcales</taxon>
        <taxon>Micrococcaceae</taxon>
        <taxon>Arthrobacter</taxon>
    </lineage>
</organism>
<dbReference type="InterPro" id="IPR029016">
    <property type="entry name" value="GAF-like_dom_sf"/>
</dbReference>
<dbReference type="InterPro" id="IPR036388">
    <property type="entry name" value="WH-like_DNA-bd_sf"/>
</dbReference>
<dbReference type="InterPro" id="IPR005561">
    <property type="entry name" value="ANTAR"/>
</dbReference>
<dbReference type="GO" id="GO:0003723">
    <property type="term" value="F:RNA binding"/>
    <property type="evidence" value="ECO:0007669"/>
    <property type="project" value="InterPro"/>
</dbReference>
<dbReference type="InterPro" id="IPR011006">
    <property type="entry name" value="CheY-like_superfamily"/>
</dbReference>
<keyword evidence="1" id="KW-0808">Transferase</keyword>
<evidence type="ECO:0000256" key="1">
    <source>
        <dbReference type="ARBA" id="ARBA00022679"/>
    </source>
</evidence>
<dbReference type="SUPFAM" id="SSF55781">
    <property type="entry name" value="GAF domain-like"/>
    <property type="match status" value="1"/>
</dbReference>
<evidence type="ECO:0000313" key="7">
    <source>
        <dbReference type="Proteomes" id="UP000272560"/>
    </source>
</evidence>
<dbReference type="PROSITE" id="PS50921">
    <property type="entry name" value="ANTAR"/>
    <property type="match status" value="1"/>
</dbReference>
<dbReference type="SUPFAM" id="SSF52172">
    <property type="entry name" value="CheY-like"/>
    <property type="match status" value="1"/>
</dbReference>
<evidence type="ECO:0000313" key="6">
    <source>
        <dbReference type="EMBL" id="RJT81061.1"/>
    </source>
</evidence>
<dbReference type="Gene3D" id="1.10.10.10">
    <property type="entry name" value="Winged helix-like DNA-binding domain superfamily/Winged helix DNA-binding domain"/>
    <property type="match status" value="1"/>
</dbReference>
<keyword evidence="4" id="KW-0804">Transcription</keyword>
<dbReference type="Pfam" id="PF13185">
    <property type="entry name" value="GAF_2"/>
    <property type="match status" value="1"/>
</dbReference>
<dbReference type="AlphaFoldDB" id="A0A3A5M668"/>
<dbReference type="GO" id="GO:0016301">
    <property type="term" value="F:kinase activity"/>
    <property type="evidence" value="ECO:0007669"/>
    <property type="project" value="UniProtKB-KW"/>
</dbReference>
<comment type="caution">
    <text evidence="6">The sequence shown here is derived from an EMBL/GenBank/DDBJ whole genome shotgun (WGS) entry which is preliminary data.</text>
</comment>
<dbReference type="EMBL" id="QZVT01000003">
    <property type="protein sequence ID" value="RJT81061.1"/>
    <property type="molecule type" value="Genomic_DNA"/>
</dbReference>
<sequence length="127" mass="13585">MRSCLSVPLIRGADTIGAMKVYASSSDAFSVDDQRLLVNLAKSAAALLGHVQASDTPQRISDEVRHSLRTRDTVGIARGILMERHDLGRDEALARITALSSRTRTPVSDLAATIAERKSGIDPSEAS</sequence>
<dbReference type="SMART" id="SM01012">
    <property type="entry name" value="ANTAR"/>
    <property type="match status" value="1"/>
</dbReference>
<gene>
    <name evidence="6" type="ORF">D6T63_07750</name>
</gene>
<dbReference type="Proteomes" id="UP000272560">
    <property type="component" value="Unassembled WGS sequence"/>
</dbReference>
<keyword evidence="3" id="KW-0805">Transcription regulation</keyword>
<reference evidence="6 7" key="1">
    <citation type="submission" date="2018-09" db="EMBL/GenBank/DDBJ databases">
        <title>Novel species of Arthrobacter.</title>
        <authorList>
            <person name="Liu Q."/>
            <person name="Xin Y.-H."/>
        </authorList>
    </citation>
    <scope>NUCLEOTIDE SEQUENCE [LARGE SCALE GENOMIC DNA]</scope>
    <source>
        <strain evidence="6 7">Hz2</strain>
    </source>
</reference>
<evidence type="ECO:0000259" key="5">
    <source>
        <dbReference type="PROSITE" id="PS50921"/>
    </source>
</evidence>
<evidence type="ECO:0000256" key="2">
    <source>
        <dbReference type="ARBA" id="ARBA00022777"/>
    </source>
</evidence>
<dbReference type="Pfam" id="PF03861">
    <property type="entry name" value="ANTAR"/>
    <property type="match status" value="1"/>
</dbReference>
<feature type="domain" description="ANTAR" evidence="5">
    <location>
        <begin position="54"/>
        <end position="115"/>
    </location>
</feature>